<protein>
    <submittedName>
        <fullName evidence="1">Uncharacterized protein</fullName>
    </submittedName>
</protein>
<dbReference type="Proteomes" id="UP001066276">
    <property type="component" value="Chromosome 5"/>
</dbReference>
<evidence type="ECO:0000313" key="2">
    <source>
        <dbReference type="Proteomes" id="UP001066276"/>
    </source>
</evidence>
<keyword evidence="2" id="KW-1185">Reference proteome</keyword>
<dbReference type="AlphaFoldDB" id="A0AAV7RJM6"/>
<name>A0AAV7RJM6_PLEWA</name>
<feature type="non-terminal residue" evidence="1">
    <location>
        <position position="1"/>
    </location>
</feature>
<accession>A0AAV7RJM6</accession>
<evidence type="ECO:0000313" key="1">
    <source>
        <dbReference type="EMBL" id="KAJ1151817.1"/>
    </source>
</evidence>
<feature type="non-terminal residue" evidence="1">
    <location>
        <position position="53"/>
    </location>
</feature>
<sequence length="53" mass="6133">VANDGLHEALKQYPRDQNIIFAYRKAYALELKKRKSADAKWEVIVDACKNKDP</sequence>
<reference evidence="1" key="1">
    <citation type="journal article" date="2022" name="bioRxiv">
        <title>Sequencing and chromosome-scale assembly of the giantPleurodeles waltlgenome.</title>
        <authorList>
            <person name="Brown T."/>
            <person name="Elewa A."/>
            <person name="Iarovenko S."/>
            <person name="Subramanian E."/>
            <person name="Araus A.J."/>
            <person name="Petzold A."/>
            <person name="Susuki M."/>
            <person name="Suzuki K.-i.T."/>
            <person name="Hayashi T."/>
            <person name="Toyoda A."/>
            <person name="Oliveira C."/>
            <person name="Osipova E."/>
            <person name="Leigh N.D."/>
            <person name="Simon A."/>
            <person name="Yun M.H."/>
        </authorList>
    </citation>
    <scope>NUCLEOTIDE SEQUENCE</scope>
    <source>
        <strain evidence="1">20211129_DDA</strain>
        <tissue evidence="1">Liver</tissue>
    </source>
</reference>
<organism evidence="1 2">
    <name type="scientific">Pleurodeles waltl</name>
    <name type="common">Iberian ribbed newt</name>
    <dbReference type="NCBI Taxonomy" id="8319"/>
    <lineage>
        <taxon>Eukaryota</taxon>
        <taxon>Metazoa</taxon>
        <taxon>Chordata</taxon>
        <taxon>Craniata</taxon>
        <taxon>Vertebrata</taxon>
        <taxon>Euteleostomi</taxon>
        <taxon>Amphibia</taxon>
        <taxon>Batrachia</taxon>
        <taxon>Caudata</taxon>
        <taxon>Salamandroidea</taxon>
        <taxon>Salamandridae</taxon>
        <taxon>Pleurodelinae</taxon>
        <taxon>Pleurodeles</taxon>
    </lineage>
</organism>
<gene>
    <name evidence="1" type="ORF">NDU88_004596</name>
</gene>
<comment type="caution">
    <text evidence="1">The sequence shown here is derived from an EMBL/GenBank/DDBJ whole genome shotgun (WGS) entry which is preliminary data.</text>
</comment>
<dbReference type="EMBL" id="JANPWB010000009">
    <property type="protein sequence ID" value="KAJ1151817.1"/>
    <property type="molecule type" value="Genomic_DNA"/>
</dbReference>
<proteinExistence type="predicted"/>